<organism evidence="2 3">
    <name type="scientific">Fluviicola chungangensis</name>
    <dbReference type="NCBI Taxonomy" id="2597671"/>
    <lineage>
        <taxon>Bacteria</taxon>
        <taxon>Pseudomonadati</taxon>
        <taxon>Bacteroidota</taxon>
        <taxon>Flavobacteriia</taxon>
        <taxon>Flavobacteriales</taxon>
        <taxon>Crocinitomicaceae</taxon>
        <taxon>Fluviicola</taxon>
    </lineage>
</organism>
<protein>
    <submittedName>
        <fullName evidence="2">Uncharacterized protein</fullName>
    </submittedName>
</protein>
<name>A0A556MY18_9FLAO</name>
<comment type="caution">
    <text evidence="2">The sequence shown here is derived from an EMBL/GenBank/DDBJ whole genome shotgun (WGS) entry which is preliminary data.</text>
</comment>
<gene>
    <name evidence="2" type="ORF">FO442_08985</name>
</gene>
<feature type="transmembrane region" description="Helical" evidence="1">
    <location>
        <begin position="68"/>
        <end position="86"/>
    </location>
</feature>
<reference evidence="2 3" key="1">
    <citation type="submission" date="2019-07" db="EMBL/GenBank/DDBJ databases">
        <authorList>
            <person name="Huq M.A."/>
        </authorList>
    </citation>
    <scope>NUCLEOTIDE SEQUENCE [LARGE SCALE GENOMIC DNA]</scope>
    <source>
        <strain evidence="2 3">MAH-3</strain>
    </source>
</reference>
<dbReference type="AlphaFoldDB" id="A0A556MY18"/>
<evidence type="ECO:0000313" key="3">
    <source>
        <dbReference type="Proteomes" id="UP000316008"/>
    </source>
</evidence>
<keyword evidence="1" id="KW-1133">Transmembrane helix</keyword>
<feature type="transmembrane region" description="Helical" evidence="1">
    <location>
        <begin position="30"/>
        <end position="56"/>
    </location>
</feature>
<dbReference type="RefSeq" id="WP_144332842.1">
    <property type="nucleotide sequence ID" value="NZ_VLPL01000004.1"/>
</dbReference>
<keyword evidence="1" id="KW-0812">Transmembrane</keyword>
<proteinExistence type="predicted"/>
<dbReference type="Proteomes" id="UP000316008">
    <property type="component" value="Unassembled WGS sequence"/>
</dbReference>
<feature type="transmembrane region" description="Helical" evidence="1">
    <location>
        <begin position="116"/>
        <end position="138"/>
    </location>
</feature>
<keyword evidence="1" id="KW-0472">Membrane</keyword>
<accession>A0A556MY18</accession>
<evidence type="ECO:0000256" key="1">
    <source>
        <dbReference type="SAM" id="Phobius"/>
    </source>
</evidence>
<evidence type="ECO:0000313" key="2">
    <source>
        <dbReference type="EMBL" id="TSJ44728.1"/>
    </source>
</evidence>
<dbReference type="EMBL" id="VLPL01000004">
    <property type="protein sequence ID" value="TSJ44728.1"/>
    <property type="molecule type" value="Genomic_DNA"/>
</dbReference>
<keyword evidence="3" id="KW-1185">Reference proteome</keyword>
<sequence length="139" mass="16580">MKKILNHWCLYYVWTLKYFQRKKFNGAKEIAGNLVIAPILLYLMFYVIVPIVIIFSDEKNNFLRENRWVFILIGTLAIVPIIGYITNLKYVKSKVEELLSIDNWKETSYYKKGRNIFLFHLIYPFLSIPIVLLIMILLL</sequence>